<dbReference type="GO" id="GO:0006281">
    <property type="term" value="P:DNA repair"/>
    <property type="evidence" value="ECO:0007669"/>
    <property type="project" value="InterPro"/>
</dbReference>
<evidence type="ECO:0000313" key="4">
    <source>
        <dbReference type="Proteomes" id="UP000033980"/>
    </source>
</evidence>
<dbReference type="GO" id="GO:0042276">
    <property type="term" value="P:error-prone translesion synthesis"/>
    <property type="evidence" value="ECO:0007669"/>
    <property type="project" value="TreeGrafter"/>
</dbReference>
<dbReference type="InterPro" id="IPR001126">
    <property type="entry name" value="UmuC"/>
</dbReference>
<evidence type="ECO:0000313" key="3">
    <source>
        <dbReference type="EMBL" id="KKS94625.1"/>
    </source>
</evidence>
<dbReference type="InterPro" id="IPR022880">
    <property type="entry name" value="DNApol_IV"/>
</dbReference>
<feature type="domain" description="UmuC" evidence="2">
    <location>
        <begin position="22"/>
        <end position="205"/>
    </location>
</feature>
<protein>
    <submittedName>
        <fullName evidence="3">Nucleotidyltransferase/DNA polymerase involved in DNA repair</fullName>
    </submittedName>
</protein>
<dbReference type="Gene3D" id="3.30.1490.100">
    <property type="entry name" value="DNA polymerase, Y-family, little finger domain"/>
    <property type="match status" value="1"/>
</dbReference>
<organism evidence="3 4">
    <name type="scientific">Candidatus Collierbacteria bacterium GW2011_GWC2_43_12</name>
    <dbReference type="NCBI Taxonomy" id="1618390"/>
    <lineage>
        <taxon>Bacteria</taxon>
        <taxon>Candidatus Collieribacteriota</taxon>
    </lineage>
</organism>
<dbReference type="PANTHER" id="PTHR11076">
    <property type="entry name" value="DNA REPAIR POLYMERASE UMUC / TRANSFERASE FAMILY MEMBER"/>
    <property type="match status" value="1"/>
</dbReference>
<dbReference type="GO" id="GO:0003887">
    <property type="term" value="F:DNA-directed DNA polymerase activity"/>
    <property type="evidence" value="ECO:0007669"/>
    <property type="project" value="InterPro"/>
</dbReference>
<dbReference type="Proteomes" id="UP000033980">
    <property type="component" value="Unassembled WGS sequence"/>
</dbReference>
<sequence length="415" mass="46618">MGLPIRPARRGGLDFNSSPSTVMHIDLNSCFATIEQQANPLLRDKPIAVAAYTTPNGCILAPSVQAKKLGVKVGMRVKDGRLLCPGLIVLDSDPDKYRAVHVGLKKILSDYTPEVVPKSIDEFVLNFAGTPAFQRGLFVIGQEIKDRIKKEVGDYLTVSVGLGPNRFLAKTASNLHKPDGLDEINKNNFLNIYKNLVLTDLTGIARQNAIRLNAADIYTVLDFYHADLHILRSAFHSIASYYWFVRLRGWEIDDVDWGVKSFGHSYALPKFLTKPEELAPILSKLVEKLGFRMRGSDYQAKGVHLSLLFRDHQYWHQGMSLDQPLFSSQDIYRVAYRILSHSPYRLPVRNLAVSCFNLSNLASLQLGLFEDRLKKENLVKAIDDVNDRWGDFIVTPAIMANTGGIIRDRISFGKM</sequence>
<keyword evidence="3" id="KW-0808">Transferase</keyword>
<dbReference type="AlphaFoldDB" id="A0A0G1D9R5"/>
<comment type="similarity">
    <text evidence="1">Belongs to the DNA polymerase type-Y family.</text>
</comment>
<dbReference type="Pfam" id="PF11799">
    <property type="entry name" value="IMS_C"/>
    <property type="match status" value="1"/>
</dbReference>
<dbReference type="InterPro" id="IPR050116">
    <property type="entry name" value="DNA_polymerase-Y"/>
</dbReference>
<dbReference type="SUPFAM" id="SSF100879">
    <property type="entry name" value="Lesion bypass DNA polymerase (Y-family), little finger domain"/>
    <property type="match status" value="1"/>
</dbReference>
<dbReference type="PANTHER" id="PTHR11076:SF33">
    <property type="entry name" value="DNA POLYMERASE KAPPA"/>
    <property type="match status" value="1"/>
</dbReference>
<evidence type="ECO:0000256" key="1">
    <source>
        <dbReference type="ARBA" id="ARBA00010945"/>
    </source>
</evidence>
<dbReference type="SUPFAM" id="SSF56672">
    <property type="entry name" value="DNA/RNA polymerases"/>
    <property type="match status" value="1"/>
</dbReference>
<evidence type="ECO:0000259" key="2">
    <source>
        <dbReference type="PROSITE" id="PS50173"/>
    </source>
</evidence>
<dbReference type="Gene3D" id="3.30.70.270">
    <property type="match status" value="1"/>
</dbReference>
<dbReference type="GO" id="GO:0005829">
    <property type="term" value="C:cytosol"/>
    <property type="evidence" value="ECO:0007669"/>
    <property type="project" value="TreeGrafter"/>
</dbReference>
<dbReference type="Pfam" id="PF00817">
    <property type="entry name" value="IMS"/>
    <property type="match status" value="1"/>
</dbReference>
<accession>A0A0G1D9R5</accession>
<dbReference type="InterPro" id="IPR043128">
    <property type="entry name" value="Rev_trsase/Diguanyl_cyclase"/>
</dbReference>
<dbReference type="InterPro" id="IPR017961">
    <property type="entry name" value="DNA_pol_Y-fam_little_finger"/>
</dbReference>
<proteinExistence type="inferred from homology"/>
<dbReference type="GO" id="GO:0009432">
    <property type="term" value="P:SOS response"/>
    <property type="evidence" value="ECO:0007669"/>
    <property type="project" value="TreeGrafter"/>
</dbReference>
<name>A0A0G1D9R5_9BACT</name>
<dbReference type="GO" id="GO:0003684">
    <property type="term" value="F:damaged DNA binding"/>
    <property type="evidence" value="ECO:0007669"/>
    <property type="project" value="InterPro"/>
</dbReference>
<dbReference type="CDD" id="cd03586">
    <property type="entry name" value="PolY_Pol_IV_kappa"/>
    <property type="match status" value="1"/>
</dbReference>
<gene>
    <name evidence="3" type="ORF">UV68_C0006G0011</name>
</gene>
<dbReference type="EMBL" id="LCFK01000006">
    <property type="protein sequence ID" value="KKS94625.1"/>
    <property type="molecule type" value="Genomic_DNA"/>
</dbReference>
<reference evidence="3 4" key="1">
    <citation type="journal article" date="2015" name="Nature">
        <title>rRNA introns, odd ribosomes, and small enigmatic genomes across a large radiation of phyla.</title>
        <authorList>
            <person name="Brown C.T."/>
            <person name="Hug L.A."/>
            <person name="Thomas B.C."/>
            <person name="Sharon I."/>
            <person name="Castelle C.J."/>
            <person name="Singh A."/>
            <person name="Wilkins M.J."/>
            <person name="Williams K.H."/>
            <person name="Banfield J.F."/>
        </authorList>
    </citation>
    <scope>NUCLEOTIDE SEQUENCE [LARGE SCALE GENOMIC DNA]</scope>
</reference>
<dbReference type="PROSITE" id="PS50173">
    <property type="entry name" value="UMUC"/>
    <property type="match status" value="1"/>
</dbReference>
<dbReference type="Gene3D" id="3.40.1170.60">
    <property type="match status" value="1"/>
</dbReference>
<dbReference type="InterPro" id="IPR043502">
    <property type="entry name" value="DNA/RNA_pol_sf"/>
</dbReference>
<dbReference type="InterPro" id="IPR036775">
    <property type="entry name" value="DNA_pol_Y-fam_lit_finger_sf"/>
</dbReference>
<dbReference type="PATRIC" id="fig|1618390.3.peg.204"/>
<comment type="caution">
    <text evidence="3">The sequence shown here is derived from an EMBL/GenBank/DDBJ whole genome shotgun (WGS) entry which is preliminary data.</text>
</comment>